<evidence type="ECO:0000259" key="1">
    <source>
        <dbReference type="Pfam" id="PF20150"/>
    </source>
</evidence>
<accession>A0A9P4UJI9</accession>
<name>A0A9P4UJI9_9PLEO</name>
<comment type="caution">
    <text evidence="2">The sequence shown here is derived from an EMBL/GenBank/DDBJ whole genome shotgun (WGS) entry which is preliminary data.</text>
</comment>
<dbReference type="Pfam" id="PF20150">
    <property type="entry name" value="2EXR"/>
    <property type="match status" value="1"/>
</dbReference>
<dbReference type="InterPro" id="IPR045518">
    <property type="entry name" value="2EXR"/>
</dbReference>
<feature type="domain" description="2EXR" evidence="1">
    <location>
        <begin position="6"/>
        <end position="106"/>
    </location>
</feature>
<organism evidence="2 3">
    <name type="scientific">Karstenula rhodostoma CBS 690.94</name>
    <dbReference type="NCBI Taxonomy" id="1392251"/>
    <lineage>
        <taxon>Eukaryota</taxon>
        <taxon>Fungi</taxon>
        <taxon>Dikarya</taxon>
        <taxon>Ascomycota</taxon>
        <taxon>Pezizomycotina</taxon>
        <taxon>Dothideomycetes</taxon>
        <taxon>Pleosporomycetidae</taxon>
        <taxon>Pleosporales</taxon>
        <taxon>Massarineae</taxon>
        <taxon>Didymosphaeriaceae</taxon>
        <taxon>Karstenula</taxon>
    </lineage>
</organism>
<dbReference type="EMBL" id="MU001492">
    <property type="protein sequence ID" value="KAF2451748.1"/>
    <property type="molecule type" value="Genomic_DNA"/>
</dbReference>
<proteinExistence type="predicted"/>
<evidence type="ECO:0000313" key="2">
    <source>
        <dbReference type="EMBL" id="KAF2451748.1"/>
    </source>
</evidence>
<sequence length="334" mass="38759">MSTITFRQLPRELRDMIWSAAAAVQYHHIGDSSPHSPTAPGAIERLRQAFVGYNNLPQDTEIQPLRLYVNDDGGKLRLRVNEFQTLVNHLPIATVCSEARPHAIDFCRKQVNILDLHYTKDPSNVDHELIEHALRPTTVMVTNMVLEEGLFDGPEDSIRGFNSADHLVAIIDRIFGSCVENLVLNSWCHSAQTLERIYWPHIGRTRDRKDMDYTSIDNPSHARHMVKMTPDRTMHIKAEILNEHDDSRFALKRLSDHLLKFHEILDACQQNRKLPRLQSFELQLHTYCWDEILPTHVKAIANDGVLWVNWSDFKSGFVSDFYHDFFTDYVHEER</sequence>
<evidence type="ECO:0000313" key="3">
    <source>
        <dbReference type="Proteomes" id="UP000799764"/>
    </source>
</evidence>
<dbReference type="AlphaFoldDB" id="A0A9P4UJI9"/>
<reference evidence="2" key="1">
    <citation type="journal article" date="2020" name="Stud. Mycol.">
        <title>101 Dothideomycetes genomes: a test case for predicting lifestyles and emergence of pathogens.</title>
        <authorList>
            <person name="Haridas S."/>
            <person name="Albert R."/>
            <person name="Binder M."/>
            <person name="Bloem J."/>
            <person name="Labutti K."/>
            <person name="Salamov A."/>
            <person name="Andreopoulos B."/>
            <person name="Baker S."/>
            <person name="Barry K."/>
            <person name="Bills G."/>
            <person name="Bluhm B."/>
            <person name="Cannon C."/>
            <person name="Castanera R."/>
            <person name="Culley D."/>
            <person name="Daum C."/>
            <person name="Ezra D."/>
            <person name="Gonzalez J."/>
            <person name="Henrissat B."/>
            <person name="Kuo A."/>
            <person name="Liang C."/>
            <person name="Lipzen A."/>
            <person name="Lutzoni F."/>
            <person name="Magnuson J."/>
            <person name="Mondo S."/>
            <person name="Nolan M."/>
            <person name="Ohm R."/>
            <person name="Pangilinan J."/>
            <person name="Park H.-J."/>
            <person name="Ramirez L."/>
            <person name="Alfaro M."/>
            <person name="Sun H."/>
            <person name="Tritt A."/>
            <person name="Yoshinaga Y."/>
            <person name="Zwiers L.-H."/>
            <person name="Turgeon B."/>
            <person name="Goodwin S."/>
            <person name="Spatafora J."/>
            <person name="Crous P."/>
            <person name="Grigoriev I."/>
        </authorList>
    </citation>
    <scope>NUCLEOTIDE SEQUENCE</scope>
    <source>
        <strain evidence="2">CBS 690.94</strain>
    </source>
</reference>
<gene>
    <name evidence="2" type="ORF">P171DRAFT_426216</name>
</gene>
<protein>
    <recommendedName>
        <fullName evidence="1">2EXR domain-containing protein</fullName>
    </recommendedName>
</protein>
<dbReference type="OrthoDB" id="3764745at2759"/>
<keyword evidence="3" id="KW-1185">Reference proteome</keyword>
<dbReference type="Proteomes" id="UP000799764">
    <property type="component" value="Unassembled WGS sequence"/>
</dbReference>